<dbReference type="EMBL" id="CP073720">
    <property type="protein sequence ID" value="UWP85829.1"/>
    <property type="molecule type" value="Genomic_DNA"/>
</dbReference>
<organism evidence="1 2">
    <name type="scientific">Dactylosporangium fulvum</name>
    <dbReference type="NCBI Taxonomy" id="53359"/>
    <lineage>
        <taxon>Bacteria</taxon>
        <taxon>Bacillati</taxon>
        <taxon>Actinomycetota</taxon>
        <taxon>Actinomycetes</taxon>
        <taxon>Micromonosporales</taxon>
        <taxon>Micromonosporaceae</taxon>
        <taxon>Dactylosporangium</taxon>
    </lineage>
</organism>
<dbReference type="RefSeq" id="WP_259864137.1">
    <property type="nucleotide sequence ID" value="NZ_BAAAST010000199.1"/>
</dbReference>
<dbReference type="Proteomes" id="UP001059617">
    <property type="component" value="Chromosome"/>
</dbReference>
<reference evidence="1" key="2">
    <citation type="submission" date="2022-09" db="EMBL/GenBank/DDBJ databases">
        <title>Biosynthetic gene clusters of Dactylosporangioum fulvum.</title>
        <authorList>
            <person name="Caradec T."/>
        </authorList>
    </citation>
    <scope>NUCLEOTIDE SEQUENCE</scope>
    <source>
        <strain evidence="1">NRRL B-16292</strain>
    </source>
</reference>
<proteinExistence type="predicted"/>
<evidence type="ECO:0000313" key="1">
    <source>
        <dbReference type="EMBL" id="UWP85829.1"/>
    </source>
</evidence>
<gene>
    <name evidence="1" type="ORF">Dfulv_16915</name>
</gene>
<accession>A0ABY5W9Y1</accession>
<keyword evidence="2" id="KW-1185">Reference proteome</keyword>
<evidence type="ECO:0000313" key="2">
    <source>
        <dbReference type="Proteomes" id="UP001059617"/>
    </source>
</evidence>
<sequence length="124" mass="13527">MTQTYFRVQSGDRPASDLLDAEQQISRAWGKDHLEDRGTDRVGVSVCATREELAQYLATYGAGIPYGMPGWVLVELRGDISDDQPLDSEGGELLVHPTEIMSVAAIDDEFFDLIGAAYDTAMGV</sequence>
<protein>
    <submittedName>
        <fullName evidence="1">Uncharacterized protein</fullName>
    </submittedName>
</protein>
<name>A0ABY5W9Y1_9ACTN</name>
<reference evidence="1" key="1">
    <citation type="submission" date="2021-04" db="EMBL/GenBank/DDBJ databases">
        <authorList>
            <person name="Hartkoorn R.C."/>
            <person name="Beaudoing E."/>
            <person name="Hot D."/>
        </authorList>
    </citation>
    <scope>NUCLEOTIDE SEQUENCE</scope>
    <source>
        <strain evidence="1">NRRL B-16292</strain>
    </source>
</reference>